<feature type="domain" description="Aminotransferase class V" evidence="3">
    <location>
        <begin position="236"/>
        <end position="331"/>
    </location>
</feature>
<sequence length="590" mass="63476">MSYRQTTAFIAPLPVPAGLRTLIYIIDNSAALCARRGIMALKKNWSRRDILKHAGMLSAAGAANTIAPDNLQALVAAPAKSASTHPRVLKAGQILTAAQAPHTDGDFYDNLFTRIGIRPLINCRGTITAISGSTSLPEVKQAMYNASLYHVRMDEMMETVGAELGKLCGAEWGIATTGTAAATCIATVACIAGTDVEKSQALPYIKKKDQVVIPKTSRNPYDIGVRMCGVEMVEFSSPEELREKINDRTAMMYILADPRWNATAMSTKNLAAICKERGVPVFVDAAATEPNTPNPHIEAGADLVAYSGGKCMRGPQSAGLLIGKKDLCQAAYFQGAPHHNYGRAMKCSKEETMGLLAAVRAWHTRDHEAEQKMWLGWMQSIADRMKGLPSVEATVLPPPPAEAIDRSPGVRITWDAKVTGITGTELAKLLDEGTPRIVLGGIGARPHHMDSSVTIFGYIMTPAEVKIVADAIYHALKNPPHYEDPVVPAATPASVEGNWAVTVHYLRGIGEQHLVIKQVGNNLTGEHHGEIYNTTLTGSIHANEIAFISVLPVTGYPLTCRFKGTVHGNQIAGTLNMGEYGEATWEAVRA</sequence>
<dbReference type="Pfam" id="PF00266">
    <property type="entry name" value="Aminotran_5"/>
    <property type="match status" value="1"/>
</dbReference>
<dbReference type="EMBL" id="SHKW01000001">
    <property type="protein sequence ID" value="RZU39716.1"/>
    <property type="molecule type" value="Genomic_DNA"/>
</dbReference>
<evidence type="ECO:0000256" key="1">
    <source>
        <dbReference type="ARBA" id="ARBA00001933"/>
    </source>
</evidence>
<evidence type="ECO:0000313" key="5">
    <source>
        <dbReference type="Proteomes" id="UP000292958"/>
    </source>
</evidence>
<keyword evidence="2" id="KW-0663">Pyridoxal phosphate</keyword>
<keyword evidence="4" id="KW-0808">Transferase</keyword>
<dbReference type="InterPro" id="IPR015421">
    <property type="entry name" value="PyrdxlP-dep_Trfase_major"/>
</dbReference>
<dbReference type="AlphaFoldDB" id="A0A4V2G465"/>
<dbReference type="Gene3D" id="3.40.640.10">
    <property type="entry name" value="Type I PLP-dependent aspartate aminotransferase-like (Major domain)"/>
    <property type="match status" value="1"/>
</dbReference>
<dbReference type="Proteomes" id="UP000292958">
    <property type="component" value="Unassembled WGS sequence"/>
</dbReference>
<name>A0A4V2G465_9BACT</name>
<dbReference type="PANTHER" id="PTHR32328">
    <property type="entry name" value="L-SERYL-TRNA(SEC) SELENIUM TRANSFERASE"/>
    <property type="match status" value="1"/>
</dbReference>
<gene>
    <name evidence="4" type="ORF">BDD14_1107</name>
</gene>
<dbReference type="InterPro" id="IPR015424">
    <property type="entry name" value="PyrdxlP-dep_Trfase"/>
</dbReference>
<dbReference type="InterPro" id="IPR000192">
    <property type="entry name" value="Aminotrans_V_dom"/>
</dbReference>
<organism evidence="4 5">
    <name type="scientific">Edaphobacter modestus</name>
    <dbReference type="NCBI Taxonomy" id="388466"/>
    <lineage>
        <taxon>Bacteria</taxon>
        <taxon>Pseudomonadati</taxon>
        <taxon>Acidobacteriota</taxon>
        <taxon>Terriglobia</taxon>
        <taxon>Terriglobales</taxon>
        <taxon>Acidobacteriaceae</taxon>
        <taxon>Edaphobacter</taxon>
    </lineage>
</organism>
<keyword evidence="5" id="KW-1185">Reference proteome</keyword>
<evidence type="ECO:0000313" key="4">
    <source>
        <dbReference type="EMBL" id="RZU39716.1"/>
    </source>
</evidence>
<dbReference type="SUPFAM" id="SSF53383">
    <property type="entry name" value="PLP-dependent transferases"/>
    <property type="match status" value="1"/>
</dbReference>
<comment type="caution">
    <text evidence="4">The sequence shown here is derived from an EMBL/GenBank/DDBJ whole genome shotgun (WGS) entry which is preliminary data.</text>
</comment>
<dbReference type="GO" id="GO:0004125">
    <property type="term" value="F:L-seryl-tRNA(Sec) selenium transferase activity"/>
    <property type="evidence" value="ECO:0007669"/>
    <property type="project" value="TreeGrafter"/>
</dbReference>
<reference evidence="4 5" key="1">
    <citation type="submission" date="2019-02" db="EMBL/GenBank/DDBJ databases">
        <title>Genomic Encyclopedia of Archaeal and Bacterial Type Strains, Phase II (KMG-II): from individual species to whole genera.</title>
        <authorList>
            <person name="Goeker M."/>
        </authorList>
    </citation>
    <scope>NUCLEOTIDE SEQUENCE [LARGE SCALE GENOMIC DNA]</scope>
    <source>
        <strain evidence="4 5">DSM 18101</strain>
    </source>
</reference>
<evidence type="ECO:0000259" key="3">
    <source>
        <dbReference type="Pfam" id="PF00266"/>
    </source>
</evidence>
<evidence type="ECO:0000256" key="2">
    <source>
        <dbReference type="ARBA" id="ARBA00022898"/>
    </source>
</evidence>
<comment type="cofactor">
    <cofactor evidence="1">
        <name>pyridoxal 5'-phosphate</name>
        <dbReference type="ChEBI" id="CHEBI:597326"/>
    </cofactor>
</comment>
<protein>
    <submittedName>
        <fullName evidence="4">Seryl-tRNA(Sec) selenium transferase</fullName>
    </submittedName>
</protein>
<accession>A0A4V2G465</accession>
<proteinExistence type="predicted"/>
<dbReference type="PANTHER" id="PTHR32328:SF0">
    <property type="entry name" value="L-SERYL-TRNA(SEC) SELENIUM TRANSFERASE"/>
    <property type="match status" value="1"/>
</dbReference>